<evidence type="ECO:0000313" key="3">
    <source>
        <dbReference type="Proteomes" id="UP000646365"/>
    </source>
</evidence>
<dbReference type="AlphaFoldDB" id="A0A8J3E545"/>
<gene>
    <name evidence="2" type="ORF">GCM10011611_43460</name>
</gene>
<evidence type="ECO:0000256" key="1">
    <source>
        <dbReference type="SAM" id="MobiDB-lite"/>
    </source>
</evidence>
<organism evidence="2 3">
    <name type="scientific">Aliidongia dinghuensis</name>
    <dbReference type="NCBI Taxonomy" id="1867774"/>
    <lineage>
        <taxon>Bacteria</taxon>
        <taxon>Pseudomonadati</taxon>
        <taxon>Pseudomonadota</taxon>
        <taxon>Alphaproteobacteria</taxon>
        <taxon>Rhodospirillales</taxon>
        <taxon>Dongiaceae</taxon>
        <taxon>Aliidongia</taxon>
    </lineage>
</organism>
<dbReference type="Proteomes" id="UP000646365">
    <property type="component" value="Unassembled WGS sequence"/>
</dbReference>
<reference evidence="2" key="2">
    <citation type="submission" date="2020-09" db="EMBL/GenBank/DDBJ databases">
        <authorList>
            <person name="Sun Q."/>
            <person name="Zhou Y."/>
        </authorList>
    </citation>
    <scope>NUCLEOTIDE SEQUENCE</scope>
    <source>
        <strain evidence="2">CGMCC 1.15725</strain>
    </source>
</reference>
<name>A0A8J3E545_9PROT</name>
<sequence>MNRAKGQDRPAGMQPDTLDNFGKETPETRLLCLFRRGARSSQMRCGDLCLFAGHAAGQKGFTTTRITIPIMRTVGTSFTTR</sequence>
<keyword evidence="3" id="KW-1185">Reference proteome</keyword>
<feature type="region of interest" description="Disordered" evidence="1">
    <location>
        <begin position="1"/>
        <end position="22"/>
    </location>
</feature>
<comment type="caution">
    <text evidence="2">The sequence shown here is derived from an EMBL/GenBank/DDBJ whole genome shotgun (WGS) entry which is preliminary data.</text>
</comment>
<protein>
    <submittedName>
        <fullName evidence="2">Uncharacterized protein</fullName>
    </submittedName>
</protein>
<dbReference type="EMBL" id="BMJQ01000012">
    <property type="protein sequence ID" value="GGF32589.1"/>
    <property type="molecule type" value="Genomic_DNA"/>
</dbReference>
<reference evidence="2" key="1">
    <citation type="journal article" date="2014" name="Int. J. Syst. Evol. Microbiol.">
        <title>Complete genome sequence of Corynebacterium casei LMG S-19264T (=DSM 44701T), isolated from a smear-ripened cheese.</title>
        <authorList>
            <consortium name="US DOE Joint Genome Institute (JGI-PGF)"/>
            <person name="Walter F."/>
            <person name="Albersmeier A."/>
            <person name="Kalinowski J."/>
            <person name="Ruckert C."/>
        </authorList>
    </citation>
    <scope>NUCLEOTIDE SEQUENCE</scope>
    <source>
        <strain evidence="2">CGMCC 1.15725</strain>
    </source>
</reference>
<accession>A0A8J3E545</accession>
<proteinExistence type="predicted"/>
<evidence type="ECO:0000313" key="2">
    <source>
        <dbReference type="EMBL" id="GGF32589.1"/>
    </source>
</evidence>